<dbReference type="PANTHER" id="PTHR45790">
    <property type="entry name" value="SIROHEME SYNTHASE-RELATED"/>
    <property type="match status" value="1"/>
</dbReference>
<comment type="caution">
    <text evidence="10">The sequence shown here is derived from an EMBL/GenBank/DDBJ whole genome shotgun (WGS) entry which is preliminary data.</text>
</comment>
<evidence type="ECO:0000313" key="11">
    <source>
        <dbReference type="Proteomes" id="UP000838748"/>
    </source>
</evidence>
<dbReference type="InterPro" id="IPR035996">
    <property type="entry name" value="4pyrrol_Methylase_sf"/>
</dbReference>
<dbReference type="PANTHER" id="PTHR45790:SF3">
    <property type="entry name" value="S-ADENOSYL-L-METHIONINE-DEPENDENT UROPORPHYRINOGEN III METHYLTRANSFERASE, CHLOROPLASTIC"/>
    <property type="match status" value="1"/>
</dbReference>
<evidence type="ECO:0000256" key="1">
    <source>
        <dbReference type="ARBA" id="ARBA00004953"/>
    </source>
</evidence>
<evidence type="ECO:0000256" key="2">
    <source>
        <dbReference type="ARBA" id="ARBA00005879"/>
    </source>
</evidence>
<evidence type="ECO:0000256" key="3">
    <source>
        <dbReference type="ARBA" id="ARBA00012162"/>
    </source>
</evidence>
<comment type="similarity">
    <text evidence="2">Belongs to the precorrin methyltransferase family.</text>
</comment>
<evidence type="ECO:0000256" key="4">
    <source>
        <dbReference type="ARBA" id="ARBA00022603"/>
    </source>
</evidence>
<proteinExistence type="inferred from homology"/>
<protein>
    <recommendedName>
        <fullName evidence="3">uroporphyrinogen-III C-methyltransferase</fullName>
        <ecNumber evidence="3">2.1.1.107</ecNumber>
    </recommendedName>
</protein>
<comment type="pathway">
    <text evidence="1">Cofactor biosynthesis; adenosylcobalamin biosynthesis.</text>
</comment>
<dbReference type="EMBL" id="CAKLDM010000002">
    <property type="protein sequence ID" value="CAH0539077.1"/>
    <property type="molecule type" value="Genomic_DNA"/>
</dbReference>
<dbReference type="InterPro" id="IPR014777">
    <property type="entry name" value="4pyrrole_Mease_sub1"/>
</dbReference>
<dbReference type="Proteomes" id="UP000838748">
    <property type="component" value="Unassembled WGS sequence"/>
</dbReference>
<sequence>MNEASKRVDKTIYGKAYLVGAGPGDPDLLTVKAAKAIQSADVIVYDNLVSKEIRNTFPSQVEAIYVGKMKGQHSRSQDEINELMAHLATDGRNVCRVKGGDAFIFGRGGEEMLFLSRKGIQVQVIPGITAASGCTAYAGIPLTHRGLAQGCTFITAHANTDLEIEWRSLAKLNQTIVVYMGLSKTRLITEELISAGLNRETPVAIIENGCTAKQRNIVGKLYQLTDLKEEFDLLSPSLIVIGQVVDVYDELNWLSWLSGSHCFSEYKAPAYINCCAPVTTLPKSA</sequence>
<dbReference type="CDD" id="cd11642">
    <property type="entry name" value="SUMT"/>
    <property type="match status" value="1"/>
</dbReference>
<evidence type="ECO:0000256" key="5">
    <source>
        <dbReference type="ARBA" id="ARBA00022679"/>
    </source>
</evidence>
<accession>A0ABM9A3H6</accession>
<dbReference type="InterPro" id="IPR000878">
    <property type="entry name" value="4pyrrol_Mease"/>
</dbReference>
<keyword evidence="6" id="KW-0949">S-adenosyl-L-methionine</keyword>
<dbReference type="Gene3D" id="3.40.1010.10">
    <property type="entry name" value="Cobalt-precorrin-4 Transmethylase, Domain 1"/>
    <property type="match status" value="1"/>
</dbReference>
<dbReference type="SUPFAM" id="SSF53790">
    <property type="entry name" value="Tetrapyrrole methylase"/>
    <property type="match status" value="1"/>
</dbReference>
<dbReference type="InterPro" id="IPR014776">
    <property type="entry name" value="4pyrrole_Mease_sub2"/>
</dbReference>
<evidence type="ECO:0000256" key="6">
    <source>
        <dbReference type="ARBA" id="ARBA00022691"/>
    </source>
</evidence>
<comment type="pathway">
    <text evidence="8">Porphyrin-containing compound metabolism; siroheme biosynthesis; precorrin-2 from uroporphyrinogen III: step 1/1.</text>
</comment>
<dbReference type="InterPro" id="IPR050161">
    <property type="entry name" value="Siro_Cobalamin_biosynth"/>
</dbReference>
<keyword evidence="4" id="KW-0489">Methyltransferase</keyword>
<evidence type="ECO:0000256" key="7">
    <source>
        <dbReference type="ARBA" id="ARBA00023244"/>
    </source>
</evidence>
<dbReference type="EC" id="2.1.1.107" evidence="3"/>
<reference evidence="10" key="1">
    <citation type="submission" date="2021-11" db="EMBL/GenBank/DDBJ databases">
        <authorList>
            <person name="Rodrigo-Torres L."/>
            <person name="Arahal R. D."/>
            <person name="Lucena T."/>
        </authorList>
    </citation>
    <scope>NUCLEOTIDE SEQUENCE</scope>
    <source>
        <strain evidence="10">CECT 7928</strain>
    </source>
</reference>
<dbReference type="PROSITE" id="PS00839">
    <property type="entry name" value="SUMT_1"/>
    <property type="match status" value="1"/>
</dbReference>
<organism evidence="10 11">
    <name type="scientific">Vibrio marisflavi CECT 7928</name>
    <dbReference type="NCBI Taxonomy" id="634439"/>
    <lineage>
        <taxon>Bacteria</taxon>
        <taxon>Pseudomonadati</taxon>
        <taxon>Pseudomonadota</taxon>
        <taxon>Gammaproteobacteria</taxon>
        <taxon>Vibrionales</taxon>
        <taxon>Vibrionaceae</taxon>
        <taxon>Vibrio</taxon>
    </lineage>
</organism>
<evidence type="ECO:0000313" key="10">
    <source>
        <dbReference type="EMBL" id="CAH0539077.1"/>
    </source>
</evidence>
<keyword evidence="11" id="KW-1185">Reference proteome</keyword>
<gene>
    <name evidence="10" type="primary">cysG_2</name>
    <name evidence="10" type="ORF">VMF7928_01875</name>
</gene>
<evidence type="ECO:0000256" key="8">
    <source>
        <dbReference type="ARBA" id="ARBA00025705"/>
    </source>
</evidence>
<feature type="domain" description="Tetrapyrrole methylase" evidence="9">
    <location>
        <begin position="17"/>
        <end position="224"/>
    </location>
</feature>
<name>A0ABM9A3H6_9VIBR</name>
<dbReference type="InterPro" id="IPR006366">
    <property type="entry name" value="CobA/CysG_C"/>
</dbReference>
<keyword evidence="5" id="KW-0808">Transferase</keyword>
<evidence type="ECO:0000259" key="9">
    <source>
        <dbReference type="Pfam" id="PF00590"/>
    </source>
</evidence>
<dbReference type="Pfam" id="PF00590">
    <property type="entry name" value="TP_methylase"/>
    <property type="match status" value="1"/>
</dbReference>
<keyword evidence="7" id="KW-0627">Porphyrin biosynthesis</keyword>
<dbReference type="Gene3D" id="3.30.950.10">
    <property type="entry name" value="Methyltransferase, Cobalt-precorrin-4 Transmethylase, Domain 2"/>
    <property type="match status" value="1"/>
</dbReference>
<dbReference type="NCBIfam" id="TIGR01469">
    <property type="entry name" value="cobA_cysG_Cterm"/>
    <property type="match status" value="1"/>
</dbReference>
<dbReference type="NCBIfam" id="NF004790">
    <property type="entry name" value="PRK06136.1"/>
    <property type="match status" value="1"/>
</dbReference>
<dbReference type="InterPro" id="IPR003043">
    <property type="entry name" value="Uropor_MeTrfase_CS"/>
</dbReference>